<name>A0A183B3B7_9TREM</name>
<organism evidence="1">
    <name type="scientific">Echinostoma caproni</name>
    <dbReference type="NCBI Taxonomy" id="27848"/>
    <lineage>
        <taxon>Eukaryota</taxon>
        <taxon>Metazoa</taxon>
        <taxon>Spiralia</taxon>
        <taxon>Lophotrochozoa</taxon>
        <taxon>Platyhelminthes</taxon>
        <taxon>Trematoda</taxon>
        <taxon>Digenea</taxon>
        <taxon>Plagiorchiida</taxon>
        <taxon>Echinostomata</taxon>
        <taxon>Echinostomatoidea</taxon>
        <taxon>Echinostomatidae</taxon>
        <taxon>Echinostoma</taxon>
    </lineage>
</organism>
<proteinExistence type="predicted"/>
<dbReference type="WBParaSite" id="ECPE_0001374201-mRNA-1">
    <property type="protein sequence ID" value="ECPE_0001374201-mRNA-1"/>
    <property type="gene ID" value="ECPE_0001374201"/>
</dbReference>
<dbReference type="AlphaFoldDB" id="A0A183B3B7"/>
<accession>A0A183B3B7</accession>
<sequence length="134" mass="15102">LDTNYLHGILLTPYSLDRYPYERVVCTNPDSTEKTVGERKFIQAMPVTAPSELLPFGKRKPGKLELAAGRLVYPHCEFSVWVWVGGNDPVRTVGPGACQERCHLFGPTGDPLVVDRFLFAQTLRNHAFDEKELK</sequence>
<evidence type="ECO:0000313" key="1">
    <source>
        <dbReference type="WBParaSite" id="ECPE_0001374201-mRNA-1"/>
    </source>
</evidence>
<protein>
    <submittedName>
        <fullName evidence="1">DNA polymerase II subunit 2</fullName>
    </submittedName>
</protein>
<reference evidence="1" key="1">
    <citation type="submission" date="2016-06" db="UniProtKB">
        <authorList>
            <consortium name="WormBaseParasite"/>
        </authorList>
    </citation>
    <scope>IDENTIFICATION</scope>
</reference>